<dbReference type="InterPro" id="IPR036097">
    <property type="entry name" value="HisK_dim/P_sf"/>
</dbReference>
<dbReference type="InterPro" id="IPR003594">
    <property type="entry name" value="HATPase_dom"/>
</dbReference>
<dbReference type="PANTHER" id="PTHR45339">
    <property type="entry name" value="HYBRID SIGNAL TRANSDUCTION HISTIDINE KINASE J"/>
    <property type="match status" value="1"/>
</dbReference>
<evidence type="ECO:0000256" key="4">
    <source>
        <dbReference type="ARBA" id="ARBA00022553"/>
    </source>
</evidence>
<dbReference type="CDD" id="cd00082">
    <property type="entry name" value="HisKA"/>
    <property type="match status" value="1"/>
</dbReference>
<keyword evidence="9" id="KW-0472">Membrane</keyword>
<keyword evidence="9" id="KW-0812">Transmembrane</keyword>
<name>A0ABX1VKT8_9FIRM</name>
<comment type="function">
    <text evidence="7">May play the central regulatory role in sporulation. It may be an element of the effector pathway responsible for the activation of sporulation genes in response to nutritional stress. Spo0A may act in concert with spo0H (a sigma factor) to control the expression of some genes that are critical to the sporulation process.</text>
</comment>
<dbReference type="Pfam" id="PF02518">
    <property type="entry name" value="HATPase_c"/>
    <property type="match status" value="1"/>
</dbReference>
<evidence type="ECO:0000259" key="10">
    <source>
        <dbReference type="PROSITE" id="PS50109"/>
    </source>
</evidence>
<dbReference type="EC" id="2.7.13.3" evidence="2"/>
<dbReference type="SMART" id="SM00387">
    <property type="entry name" value="HATPase_c"/>
    <property type="match status" value="1"/>
</dbReference>
<evidence type="ECO:0000256" key="3">
    <source>
        <dbReference type="ARBA" id="ARBA00018672"/>
    </source>
</evidence>
<evidence type="ECO:0000256" key="1">
    <source>
        <dbReference type="ARBA" id="ARBA00000085"/>
    </source>
</evidence>
<dbReference type="PROSITE" id="PS50109">
    <property type="entry name" value="HIS_KIN"/>
    <property type="match status" value="1"/>
</dbReference>
<dbReference type="InterPro" id="IPR011006">
    <property type="entry name" value="CheY-like_superfamily"/>
</dbReference>
<dbReference type="PRINTS" id="PR00344">
    <property type="entry name" value="BCTRLSENSOR"/>
</dbReference>
<dbReference type="EMBL" id="JAAOXG010000002">
    <property type="protein sequence ID" value="NNJ28623.1"/>
    <property type="molecule type" value="Genomic_DNA"/>
</dbReference>
<evidence type="ECO:0000256" key="7">
    <source>
        <dbReference type="ARBA" id="ARBA00024867"/>
    </source>
</evidence>
<dbReference type="SMART" id="SM00448">
    <property type="entry name" value="REC"/>
    <property type="match status" value="1"/>
</dbReference>
<keyword evidence="9" id="KW-1133">Transmembrane helix</keyword>
<feature type="domain" description="Response regulatory" evidence="11">
    <location>
        <begin position="302"/>
        <end position="423"/>
    </location>
</feature>
<comment type="caution">
    <text evidence="12">The sequence shown here is derived from an EMBL/GenBank/DDBJ whole genome shotgun (WGS) entry which is preliminary data.</text>
</comment>
<dbReference type="InterPro" id="IPR004358">
    <property type="entry name" value="Sig_transdc_His_kin-like_C"/>
</dbReference>
<keyword evidence="6" id="KW-0902">Two-component regulatory system</keyword>
<organism evidence="12 13">
    <name type="scientific">Lacrimispora defluvii</name>
    <dbReference type="NCBI Taxonomy" id="2719233"/>
    <lineage>
        <taxon>Bacteria</taxon>
        <taxon>Bacillati</taxon>
        <taxon>Bacillota</taxon>
        <taxon>Clostridia</taxon>
        <taxon>Lachnospirales</taxon>
        <taxon>Lachnospiraceae</taxon>
        <taxon>Lacrimispora</taxon>
    </lineage>
</organism>
<reference evidence="12 13" key="1">
    <citation type="submission" date="2020-03" db="EMBL/GenBank/DDBJ databases">
        <title>Genome Sequence of industrial isolate, B5A.</title>
        <authorList>
            <person name="Sharma S."/>
            <person name="Patil P.B."/>
            <person name="Korpole S."/>
        </authorList>
    </citation>
    <scope>NUCLEOTIDE SEQUENCE [LARGE SCALE GENOMIC DNA]</scope>
    <source>
        <strain evidence="12 13">PI-S10-B5A</strain>
    </source>
</reference>
<protein>
    <recommendedName>
        <fullName evidence="3">Stage 0 sporulation protein A homolog</fullName>
        <ecNumber evidence="2">2.7.13.3</ecNumber>
    </recommendedName>
</protein>
<evidence type="ECO:0000256" key="5">
    <source>
        <dbReference type="ARBA" id="ARBA00022777"/>
    </source>
</evidence>
<dbReference type="Gene3D" id="1.10.287.130">
    <property type="match status" value="1"/>
</dbReference>
<feature type="transmembrane region" description="Helical" evidence="9">
    <location>
        <begin position="6"/>
        <end position="31"/>
    </location>
</feature>
<dbReference type="PROSITE" id="PS50110">
    <property type="entry name" value="RESPONSE_REGULATORY"/>
    <property type="match status" value="1"/>
</dbReference>
<dbReference type="SUPFAM" id="SSF52172">
    <property type="entry name" value="CheY-like"/>
    <property type="match status" value="1"/>
</dbReference>
<feature type="modified residue" description="4-aspartylphosphate" evidence="8">
    <location>
        <position position="354"/>
    </location>
</feature>
<dbReference type="SUPFAM" id="SSF47384">
    <property type="entry name" value="Homodimeric domain of signal transducing histidine kinase"/>
    <property type="match status" value="1"/>
</dbReference>
<dbReference type="InterPro" id="IPR001789">
    <property type="entry name" value="Sig_transdc_resp-reg_receiver"/>
</dbReference>
<dbReference type="PANTHER" id="PTHR45339:SF1">
    <property type="entry name" value="HYBRID SIGNAL TRANSDUCTION HISTIDINE KINASE J"/>
    <property type="match status" value="1"/>
</dbReference>
<dbReference type="Gene3D" id="3.30.565.10">
    <property type="entry name" value="Histidine kinase-like ATPase, C-terminal domain"/>
    <property type="match status" value="1"/>
</dbReference>
<dbReference type="Gene3D" id="3.40.50.2300">
    <property type="match status" value="1"/>
</dbReference>
<dbReference type="SMART" id="SM00388">
    <property type="entry name" value="HisKA"/>
    <property type="match status" value="1"/>
</dbReference>
<dbReference type="Pfam" id="PF00072">
    <property type="entry name" value="Response_reg"/>
    <property type="match status" value="1"/>
</dbReference>
<dbReference type="InterPro" id="IPR036890">
    <property type="entry name" value="HATPase_C_sf"/>
</dbReference>
<feature type="domain" description="Histidine kinase" evidence="10">
    <location>
        <begin position="55"/>
        <end position="277"/>
    </location>
</feature>
<dbReference type="InterPro" id="IPR005467">
    <property type="entry name" value="His_kinase_dom"/>
</dbReference>
<keyword evidence="5" id="KW-0418">Kinase</keyword>
<dbReference type="SUPFAM" id="SSF55874">
    <property type="entry name" value="ATPase domain of HSP90 chaperone/DNA topoisomerase II/histidine kinase"/>
    <property type="match status" value="1"/>
</dbReference>
<dbReference type="Proteomes" id="UP000539052">
    <property type="component" value="Unassembled WGS sequence"/>
</dbReference>
<evidence type="ECO:0000313" key="12">
    <source>
        <dbReference type="EMBL" id="NNJ28623.1"/>
    </source>
</evidence>
<accession>A0ABX1VKT8</accession>
<evidence type="ECO:0000313" key="13">
    <source>
        <dbReference type="Proteomes" id="UP000539052"/>
    </source>
</evidence>
<evidence type="ECO:0000259" key="11">
    <source>
        <dbReference type="PROSITE" id="PS50110"/>
    </source>
</evidence>
<sequence length="427" mass="47516">MGEDMFVGSIIIIGVLIGALCIVTATAAALVHQAHLERDAAKKEVADAKTEFLSRVSYDIKTPMNVIIGTTALGLEEIDNPEKMRDCLSRIHTASEFLMGLLSDLVDMSKIETGKFHLHSKSYAFSDFAAEIRPIIEPACEKKGIRFHMPEEEININMMVDAMRLQQIFQNLLTNAVKFTPKGGDVNFRICNYATHNDIFSADYLVSDNGIGMSEEFQKMLFQPFTQETGNWAEKKNGAGLGLAITRNIVDLMGGNIAIKSELGKGTEVKVHLDIEIAAIQPEKENELLNMEEIRAILGGKRVLLAEDHPLDTEITKRILENIGMELVCVENGKEALAVFEEHMPYYFDVILLDISMPVLDGLQTSRAMRKMTHSDEQVIPIIAMSANDSTEDVHSCKEAGMNVHVAKPVEPQKLYQILCEYIQTPM</sequence>
<dbReference type="InterPro" id="IPR003661">
    <property type="entry name" value="HisK_dim/P_dom"/>
</dbReference>
<evidence type="ECO:0000256" key="8">
    <source>
        <dbReference type="PROSITE-ProRule" id="PRU00169"/>
    </source>
</evidence>
<evidence type="ECO:0000256" key="2">
    <source>
        <dbReference type="ARBA" id="ARBA00012438"/>
    </source>
</evidence>
<keyword evidence="13" id="KW-1185">Reference proteome</keyword>
<evidence type="ECO:0000256" key="6">
    <source>
        <dbReference type="ARBA" id="ARBA00023012"/>
    </source>
</evidence>
<dbReference type="CDD" id="cd17546">
    <property type="entry name" value="REC_hyHK_CKI1_RcsC-like"/>
    <property type="match status" value="1"/>
</dbReference>
<gene>
    <name evidence="12" type="ORF">G9470_02250</name>
</gene>
<comment type="catalytic activity">
    <reaction evidence="1">
        <text>ATP + protein L-histidine = ADP + protein N-phospho-L-histidine.</text>
        <dbReference type="EC" id="2.7.13.3"/>
    </reaction>
</comment>
<dbReference type="Pfam" id="PF00512">
    <property type="entry name" value="HisKA"/>
    <property type="match status" value="1"/>
</dbReference>
<keyword evidence="5" id="KW-0808">Transferase</keyword>
<keyword evidence="4 8" id="KW-0597">Phosphoprotein</keyword>
<evidence type="ECO:0000256" key="9">
    <source>
        <dbReference type="SAM" id="Phobius"/>
    </source>
</evidence>
<proteinExistence type="predicted"/>